<name>A1CCT6_ASPCL</name>
<proteinExistence type="predicted"/>
<dbReference type="SMART" id="SM01007">
    <property type="entry name" value="Aldolase_II"/>
    <property type="match status" value="1"/>
</dbReference>
<dbReference type="STRING" id="344612.A1CCT6"/>
<dbReference type="EMBL" id="DS027050">
    <property type="protein sequence ID" value="EAW12343.1"/>
    <property type="molecule type" value="Genomic_DNA"/>
</dbReference>
<dbReference type="SUPFAM" id="SSF53639">
    <property type="entry name" value="AraD/HMP-PK domain-like"/>
    <property type="match status" value="1"/>
</dbReference>
<evidence type="ECO:0000313" key="2">
    <source>
        <dbReference type="EMBL" id="EAW12343.1"/>
    </source>
</evidence>
<dbReference type="PANTHER" id="PTHR10672:SF41">
    <property type="entry name" value="CLASS II ALDOLASE_ADDUCIN DOMAIN PROTEIN (AFU_ORTHOLOGUE AFUA_3G01330)"/>
    <property type="match status" value="1"/>
</dbReference>
<dbReference type="AlphaFoldDB" id="A1CCT6"/>
<dbReference type="GO" id="GO:0051015">
    <property type="term" value="F:actin filament binding"/>
    <property type="evidence" value="ECO:0007669"/>
    <property type="project" value="TreeGrafter"/>
</dbReference>
<evidence type="ECO:0000259" key="1">
    <source>
        <dbReference type="SMART" id="SM01007"/>
    </source>
</evidence>
<sequence length="291" mass="31610">MSPPTATETIAANVTLQTPQSAQEAGAQKAKVKFAMPQMPVFEDKMKEREYLKGRLAAAFRIFGKNGYDEGVAGHITLRDPVEPDTFWVNPFGVAFSLIKASDLIRVNHEGQVIDGGEVRLLNAAAFMIHSAIHAARPDVLCAAHSHSIYGRAFCALGRPLDIITQDSCAFYNDHIVYKQFNGVVLAEEEGKYIAQALEDKKAALLQNHGLLTVGRTVEETVFWFVSLEKCCYAQLLADAAAAGRGGSTIKIGDAEAAFSYKVVGTPGAGWFSAKPLFDVIHKETNGDYLE</sequence>
<accession>A1CCT6</accession>
<dbReference type="PANTHER" id="PTHR10672">
    <property type="entry name" value="ADDUCIN"/>
    <property type="match status" value="1"/>
</dbReference>
<dbReference type="HOGENOM" id="CLU_006033_1_2_1"/>
<dbReference type="InterPro" id="IPR001303">
    <property type="entry name" value="Aldolase_II/adducin_N"/>
</dbReference>
<reference evidence="2 3" key="1">
    <citation type="journal article" date="2008" name="PLoS Genet.">
        <title>Genomic islands in the pathogenic filamentous fungus Aspergillus fumigatus.</title>
        <authorList>
            <person name="Fedorova N.D."/>
            <person name="Khaldi N."/>
            <person name="Joardar V.S."/>
            <person name="Maiti R."/>
            <person name="Amedeo P."/>
            <person name="Anderson M.J."/>
            <person name="Crabtree J."/>
            <person name="Silva J.C."/>
            <person name="Badger J.H."/>
            <person name="Albarraq A."/>
            <person name="Angiuoli S."/>
            <person name="Bussey H."/>
            <person name="Bowyer P."/>
            <person name="Cotty P.J."/>
            <person name="Dyer P.S."/>
            <person name="Egan A."/>
            <person name="Galens K."/>
            <person name="Fraser-Liggett C.M."/>
            <person name="Haas B.J."/>
            <person name="Inman J.M."/>
            <person name="Kent R."/>
            <person name="Lemieux S."/>
            <person name="Malavazi I."/>
            <person name="Orvis J."/>
            <person name="Roemer T."/>
            <person name="Ronning C.M."/>
            <person name="Sundaram J.P."/>
            <person name="Sutton G."/>
            <person name="Turner G."/>
            <person name="Venter J.C."/>
            <person name="White O.R."/>
            <person name="Whitty B.R."/>
            <person name="Youngman P."/>
            <person name="Wolfe K.H."/>
            <person name="Goldman G.H."/>
            <person name="Wortman J.R."/>
            <person name="Jiang B."/>
            <person name="Denning D.W."/>
            <person name="Nierman W.C."/>
        </authorList>
    </citation>
    <scope>NUCLEOTIDE SEQUENCE [LARGE SCALE GENOMIC DNA]</scope>
    <source>
        <strain evidence="3">ATCC 1007 / CBS 513.65 / DSM 816 / NCTC 3887 / NRRL 1</strain>
    </source>
</reference>
<dbReference type="GO" id="GO:0005856">
    <property type="term" value="C:cytoskeleton"/>
    <property type="evidence" value="ECO:0007669"/>
    <property type="project" value="TreeGrafter"/>
</dbReference>
<dbReference type="Pfam" id="PF00596">
    <property type="entry name" value="Aldolase_II"/>
    <property type="match status" value="1"/>
</dbReference>
<feature type="domain" description="Class II aldolase/adducin N-terminal" evidence="1">
    <location>
        <begin position="54"/>
        <end position="236"/>
    </location>
</feature>
<protein>
    <submittedName>
        <fullName evidence="2">Class II aldolase/adducin domain protein</fullName>
    </submittedName>
</protein>
<dbReference type="Proteomes" id="UP000006701">
    <property type="component" value="Unassembled WGS sequence"/>
</dbReference>
<keyword evidence="3" id="KW-1185">Reference proteome</keyword>
<dbReference type="FunFam" id="3.40.225.10:FF:000009">
    <property type="entry name" value="Class II aldolase/adducin N-terminal"/>
    <property type="match status" value="1"/>
</dbReference>
<dbReference type="eggNOG" id="KOG3699">
    <property type="taxonomic scope" value="Eukaryota"/>
</dbReference>
<gene>
    <name evidence="2" type="ORF">ACLA_063100</name>
</gene>
<dbReference type="InterPro" id="IPR036409">
    <property type="entry name" value="Aldolase_II/adducin_N_sf"/>
</dbReference>
<dbReference type="GeneID" id="4706052"/>
<dbReference type="KEGG" id="act:ACLA_063100"/>
<dbReference type="NCBIfam" id="NF004855">
    <property type="entry name" value="PRK06208.1"/>
    <property type="match status" value="1"/>
</dbReference>
<dbReference type="InterPro" id="IPR051017">
    <property type="entry name" value="Aldolase-II_Adducin_sf"/>
</dbReference>
<dbReference type="OrthoDB" id="3238794at2759"/>
<dbReference type="VEuPathDB" id="FungiDB:ACLA_063100"/>
<dbReference type="Gene3D" id="3.40.225.10">
    <property type="entry name" value="Class II aldolase/adducin N-terminal domain"/>
    <property type="match status" value="1"/>
</dbReference>
<evidence type="ECO:0000313" key="3">
    <source>
        <dbReference type="Proteomes" id="UP000006701"/>
    </source>
</evidence>
<organism evidence="2 3">
    <name type="scientific">Aspergillus clavatus (strain ATCC 1007 / CBS 513.65 / DSM 816 / NCTC 3887 / NRRL 1 / QM 1276 / 107)</name>
    <dbReference type="NCBI Taxonomy" id="344612"/>
    <lineage>
        <taxon>Eukaryota</taxon>
        <taxon>Fungi</taxon>
        <taxon>Dikarya</taxon>
        <taxon>Ascomycota</taxon>
        <taxon>Pezizomycotina</taxon>
        <taxon>Eurotiomycetes</taxon>
        <taxon>Eurotiomycetidae</taxon>
        <taxon>Eurotiales</taxon>
        <taxon>Aspergillaceae</taxon>
        <taxon>Aspergillus</taxon>
        <taxon>Aspergillus subgen. Fumigati</taxon>
    </lineage>
</organism>
<dbReference type="OMA" id="EAVFWFV"/>
<dbReference type="RefSeq" id="XP_001273769.1">
    <property type="nucleotide sequence ID" value="XM_001273768.1"/>
</dbReference>